<dbReference type="EMBL" id="ATBP01001624">
    <property type="protein sequence ID" value="ETR66984.1"/>
    <property type="molecule type" value="Genomic_DNA"/>
</dbReference>
<evidence type="ECO:0000313" key="1">
    <source>
        <dbReference type="EMBL" id="ETR66984.1"/>
    </source>
</evidence>
<sequence>MCVTANVVTVNYVEGTGSGGSSGPVGPNDFLVINEFADLGASEVYIGEENKRILGLDVCASKNQVQWQGLDIALNGNIAPSDILAIKIFRTNDNSSYELDDARIISSGVDRFYLRAGNILKANIIFPNSEVVSTINSKYVVAIDFRENAVLNRSFEFEITASANFHLVSGNAVEYGAFPIETAAVTVISAPDRLFFQAYQPIELIEHDLIPYARQEGRDVLIGAFRLRTEDNVVFWKSLRFILEGSLPIEEIKRIKIYKDGINSEGNDDLFDPAKDELVGAIDYNYMGDYGYFMSKVVQINLSQNQRLGSDIAKGQAYFIACDLTREVPLAATMNLLIPTANYLSLVDDTNEVILDQEPYVGPMVTVNRYLAQLTVVPSEIATMSMYQDSQNNLFASFGASVDYDEATLNAIAFNITGTCNVLDNITLKVVADTNNDQRVDLATDMIVGQALVPSSQAVLTVNFTTPARFDTNLATLYVLFDVPSEATVGNTIGLSLSAANF</sequence>
<evidence type="ECO:0000313" key="2">
    <source>
        <dbReference type="Proteomes" id="UP000189670"/>
    </source>
</evidence>
<name>A0A1V1NWP4_9BACT</name>
<accession>A0A1V1NWP4</accession>
<reference evidence="2" key="1">
    <citation type="submission" date="2012-11" db="EMBL/GenBank/DDBJ databases">
        <authorList>
            <person name="Lucero-Rivera Y.E."/>
            <person name="Tovar-Ramirez D."/>
        </authorList>
    </citation>
    <scope>NUCLEOTIDE SEQUENCE [LARGE SCALE GENOMIC DNA]</scope>
    <source>
        <strain evidence="2">Araruama</strain>
    </source>
</reference>
<comment type="caution">
    <text evidence="1">The sequence shown here is derived from an EMBL/GenBank/DDBJ whole genome shotgun (WGS) entry which is preliminary data.</text>
</comment>
<organism evidence="1 2">
    <name type="scientific">Candidatus Magnetoglobus multicellularis str. Araruama</name>
    <dbReference type="NCBI Taxonomy" id="890399"/>
    <lineage>
        <taxon>Bacteria</taxon>
        <taxon>Pseudomonadati</taxon>
        <taxon>Thermodesulfobacteriota</taxon>
        <taxon>Desulfobacteria</taxon>
        <taxon>Desulfobacterales</taxon>
        <taxon>Desulfobacteraceae</taxon>
        <taxon>Candidatus Magnetoglobus</taxon>
    </lineage>
</organism>
<gene>
    <name evidence="1" type="ORF">OMM_12101</name>
</gene>
<proteinExistence type="predicted"/>
<dbReference type="AlphaFoldDB" id="A0A1V1NWP4"/>
<feature type="non-terminal residue" evidence="1">
    <location>
        <position position="502"/>
    </location>
</feature>
<dbReference type="Proteomes" id="UP000189670">
    <property type="component" value="Unassembled WGS sequence"/>
</dbReference>
<protein>
    <submittedName>
        <fullName evidence="1">Uncharacterized protein</fullName>
    </submittedName>
</protein>